<proteinExistence type="predicted"/>
<sequence>MSRFFLLLGKELREERNWILFSSIALFLLFALFLLRSGKWHKGSATVIYFLIVSVSIFILSIVRGFGLLKKEWDSRTIIYLRSLPAGGYEVALSKFTSFVVQIGLFAALGLILNYGLFSLESLDVSGLGFRSFFLVYVSAFFGSLVFFSVPFIAYVVGKSTARLGKLLSISVLLALVYIIPKLHKFFVRLLPFLPKFQIFKPEELAQRGLTIHPSSADLASYIFFTVISLALILLSGFLLEKKVEI</sequence>
<organism evidence="2">
    <name type="scientific">candidate division WOR-3 bacterium</name>
    <dbReference type="NCBI Taxonomy" id="2052148"/>
    <lineage>
        <taxon>Bacteria</taxon>
        <taxon>Bacteria division WOR-3</taxon>
    </lineage>
</organism>
<accession>A0A7C1BEP7</accession>
<name>A0A7C1BEP7_UNCW3</name>
<feature type="transmembrane region" description="Helical" evidence="1">
    <location>
        <begin position="89"/>
        <end position="113"/>
    </location>
</feature>
<feature type="transmembrane region" description="Helical" evidence="1">
    <location>
        <begin position="133"/>
        <end position="157"/>
    </location>
</feature>
<comment type="caution">
    <text evidence="2">The sequence shown here is derived from an EMBL/GenBank/DDBJ whole genome shotgun (WGS) entry which is preliminary data.</text>
</comment>
<feature type="transmembrane region" description="Helical" evidence="1">
    <location>
        <begin position="18"/>
        <end position="35"/>
    </location>
</feature>
<keyword evidence="1" id="KW-0812">Transmembrane</keyword>
<dbReference type="Proteomes" id="UP000885931">
    <property type="component" value="Unassembled WGS sequence"/>
</dbReference>
<keyword evidence="1" id="KW-0472">Membrane</keyword>
<evidence type="ECO:0000313" key="2">
    <source>
        <dbReference type="EMBL" id="HDM90783.1"/>
    </source>
</evidence>
<feature type="transmembrane region" description="Helical" evidence="1">
    <location>
        <begin position="164"/>
        <end position="181"/>
    </location>
</feature>
<dbReference type="AlphaFoldDB" id="A0A7C1BEP7"/>
<protein>
    <submittedName>
        <fullName evidence="2">Uncharacterized protein</fullName>
    </submittedName>
</protein>
<feature type="transmembrane region" description="Helical" evidence="1">
    <location>
        <begin position="219"/>
        <end position="240"/>
    </location>
</feature>
<reference evidence="2" key="1">
    <citation type="journal article" date="2020" name="mSystems">
        <title>Genome- and Community-Level Interaction Insights into Carbon Utilization and Element Cycling Functions of Hydrothermarchaeota in Hydrothermal Sediment.</title>
        <authorList>
            <person name="Zhou Z."/>
            <person name="Liu Y."/>
            <person name="Xu W."/>
            <person name="Pan J."/>
            <person name="Luo Z.H."/>
            <person name="Li M."/>
        </authorList>
    </citation>
    <scope>NUCLEOTIDE SEQUENCE [LARGE SCALE GENOMIC DNA]</scope>
    <source>
        <strain evidence="2">HyVt-237</strain>
    </source>
</reference>
<evidence type="ECO:0000256" key="1">
    <source>
        <dbReference type="SAM" id="Phobius"/>
    </source>
</evidence>
<feature type="transmembrane region" description="Helical" evidence="1">
    <location>
        <begin position="47"/>
        <end position="69"/>
    </location>
</feature>
<keyword evidence="1" id="KW-1133">Transmembrane helix</keyword>
<dbReference type="EMBL" id="DRBW01000228">
    <property type="protein sequence ID" value="HDM90783.1"/>
    <property type="molecule type" value="Genomic_DNA"/>
</dbReference>
<gene>
    <name evidence="2" type="ORF">ENG67_06230</name>
</gene>